<keyword evidence="3" id="KW-1185">Reference proteome</keyword>
<name>A0A8H7BRH8_9FUNG</name>
<comment type="caution">
    <text evidence="2">The sequence shown here is derived from an EMBL/GenBank/DDBJ whole genome shotgun (WGS) entry which is preliminary data.</text>
</comment>
<evidence type="ECO:0000256" key="1">
    <source>
        <dbReference type="SAM" id="Phobius"/>
    </source>
</evidence>
<accession>A0A8H7BRH8</accession>
<gene>
    <name evidence="2" type="ORF">EC973_006019</name>
</gene>
<evidence type="ECO:0008006" key="4">
    <source>
        <dbReference type="Google" id="ProtNLM"/>
    </source>
</evidence>
<proteinExistence type="predicted"/>
<protein>
    <recommendedName>
        <fullName evidence="4">Reticulon-like protein</fullName>
    </recommendedName>
</protein>
<dbReference type="EMBL" id="JABAYA010000036">
    <property type="protein sequence ID" value="KAF7728466.1"/>
    <property type="molecule type" value="Genomic_DNA"/>
</dbReference>
<feature type="transmembrane region" description="Helical" evidence="1">
    <location>
        <begin position="75"/>
        <end position="97"/>
    </location>
</feature>
<organism evidence="2 3">
    <name type="scientific">Apophysomyces ossiformis</name>
    <dbReference type="NCBI Taxonomy" id="679940"/>
    <lineage>
        <taxon>Eukaryota</taxon>
        <taxon>Fungi</taxon>
        <taxon>Fungi incertae sedis</taxon>
        <taxon>Mucoromycota</taxon>
        <taxon>Mucoromycotina</taxon>
        <taxon>Mucoromycetes</taxon>
        <taxon>Mucorales</taxon>
        <taxon>Mucorineae</taxon>
        <taxon>Mucoraceae</taxon>
        <taxon>Apophysomyces</taxon>
    </lineage>
</organism>
<evidence type="ECO:0000313" key="2">
    <source>
        <dbReference type="EMBL" id="KAF7728466.1"/>
    </source>
</evidence>
<reference evidence="2" key="1">
    <citation type="submission" date="2020-01" db="EMBL/GenBank/DDBJ databases">
        <title>Genome Sequencing of Three Apophysomyces-Like Fungal Strains Confirms a Novel Fungal Genus in the Mucoromycota with divergent Burkholderia-like Endosymbiotic Bacteria.</title>
        <authorList>
            <person name="Stajich J.E."/>
            <person name="Macias A.M."/>
            <person name="Carter-House D."/>
            <person name="Lovett B."/>
            <person name="Kasson L.R."/>
            <person name="Berry K."/>
            <person name="Grigoriev I."/>
            <person name="Chang Y."/>
            <person name="Spatafora J."/>
            <person name="Kasson M.T."/>
        </authorList>
    </citation>
    <scope>NUCLEOTIDE SEQUENCE</scope>
    <source>
        <strain evidence="2">NRRL A-21654</strain>
    </source>
</reference>
<keyword evidence="1" id="KW-0472">Membrane</keyword>
<dbReference type="Proteomes" id="UP000605846">
    <property type="component" value="Unassembled WGS sequence"/>
</dbReference>
<keyword evidence="1" id="KW-1133">Transmembrane helix</keyword>
<dbReference type="AlphaFoldDB" id="A0A8H7BRH8"/>
<dbReference type="OrthoDB" id="10384070at2759"/>
<keyword evidence="1" id="KW-0812">Transmembrane</keyword>
<evidence type="ECO:0000313" key="3">
    <source>
        <dbReference type="Proteomes" id="UP000605846"/>
    </source>
</evidence>
<sequence>MANRSVRDLMLTFDMFTDNPSSPQLKATDRTRCSNHGKGERNILKSAESLVYWEEPFQSVVALALVSTMIMTASYLIMLLIVLTGLAWFLVVGAELFERTILNRRCPTHPFRSLLDQCYATVHLQEDQRCQLANSMANIILAFRDIVLIRSLQSSLVWLAASTLVFTLSHFVPTSTTLVVLTCLVFMVPKFVADVVTTL</sequence>